<dbReference type="InterPro" id="IPR002305">
    <property type="entry name" value="aa-tRNA-synth_Ic"/>
</dbReference>
<dbReference type="NCBIfam" id="TIGR00234">
    <property type="entry name" value="tyrS"/>
    <property type="match status" value="1"/>
</dbReference>
<dbReference type="InterPro" id="IPR036986">
    <property type="entry name" value="S4_RNA-bd_sf"/>
</dbReference>
<evidence type="ECO:0000256" key="8">
    <source>
        <dbReference type="ARBA" id="ARBA00022917"/>
    </source>
</evidence>
<dbReference type="Gene3D" id="1.10.240.10">
    <property type="entry name" value="Tyrosyl-Transfer RNA Synthetase"/>
    <property type="match status" value="1"/>
</dbReference>
<dbReference type="PROSITE" id="PS50889">
    <property type="entry name" value="S4"/>
    <property type="match status" value="1"/>
</dbReference>
<dbReference type="GO" id="GO:0004831">
    <property type="term" value="F:tyrosine-tRNA ligase activity"/>
    <property type="evidence" value="ECO:0007669"/>
    <property type="project" value="UniProtKB-UniRule"/>
</dbReference>
<keyword evidence="3" id="KW-0963">Cytoplasm</keyword>
<keyword evidence="5 13" id="KW-0547">Nucleotide-binding</keyword>
<evidence type="ECO:0000256" key="1">
    <source>
        <dbReference type="ARBA" id="ARBA00011738"/>
    </source>
</evidence>
<dbReference type="GO" id="GO:0006437">
    <property type="term" value="P:tyrosyl-tRNA aminoacylation"/>
    <property type="evidence" value="ECO:0007669"/>
    <property type="project" value="UniProtKB-UniRule"/>
</dbReference>
<dbReference type="KEGG" id="luo:HHL09_18570"/>
<organism evidence="14 15">
    <name type="scientific">Luteolibacter luteus</name>
    <dbReference type="NCBI Taxonomy" id="2728835"/>
    <lineage>
        <taxon>Bacteria</taxon>
        <taxon>Pseudomonadati</taxon>
        <taxon>Verrucomicrobiota</taxon>
        <taxon>Verrucomicrobiia</taxon>
        <taxon>Verrucomicrobiales</taxon>
        <taxon>Verrucomicrobiaceae</taxon>
        <taxon>Luteolibacter</taxon>
    </lineage>
</organism>
<dbReference type="SUPFAM" id="SSF52374">
    <property type="entry name" value="Nucleotidylyl transferase"/>
    <property type="match status" value="1"/>
</dbReference>
<dbReference type="PANTHER" id="PTHR11766">
    <property type="entry name" value="TYROSYL-TRNA SYNTHETASE"/>
    <property type="match status" value="1"/>
</dbReference>
<evidence type="ECO:0000256" key="4">
    <source>
        <dbReference type="ARBA" id="ARBA00022598"/>
    </source>
</evidence>
<comment type="subunit">
    <text evidence="1">Homodimer.</text>
</comment>
<keyword evidence="15" id="KW-1185">Reference proteome</keyword>
<keyword evidence="4 13" id="KW-0436">Ligase</keyword>
<evidence type="ECO:0000313" key="15">
    <source>
        <dbReference type="Proteomes" id="UP000501812"/>
    </source>
</evidence>
<dbReference type="InterPro" id="IPR001412">
    <property type="entry name" value="aa-tRNA-synth_I_CS"/>
</dbReference>
<evidence type="ECO:0000256" key="3">
    <source>
        <dbReference type="ARBA" id="ARBA00022490"/>
    </source>
</evidence>
<reference evidence="14 15" key="1">
    <citation type="submission" date="2020-04" db="EMBL/GenBank/DDBJ databases">
        <title>Luteolibacter sp. G-1-1-1 isolated from soil.</title>
        <authorList>
            <person name="Dahal R.H."/>
        </authorList>
    </citation>
    <scope>NUCLEOTIDE SEQUENCE [LARGE SCALE GENOMIC DNA]</scope>
    <source>
        <strain evidence="14 15">G-1-1-1</strain>
    </source>
</reference>
<keyword evidence="9 13" id="KW-0030">Aminoacyl-tRNA synthetase</keyword>
<dbReference type="SUPFAM" id="SSF55174">
    <property type="entry name" value="Alpha-L RNA-binding motif"/>
    <property type="match status" value="1"/>
</dbReference>
<dbReference type="EC" id="6.1.1.1" evidence="2 11"/>
<evidence type="ECO:0000256" key="11">
    <source>
        <dbReference type="NCBIfam" id="TIGR00234"/>
    </source>
</evidence>
<evidence type="ECO:0000256" key="6">
    <source>
        <dbReference type="ARBA" id="ARBA00022840"/>
    </source>
</evidence>
<sequence length="393" mass="43996">MTPEEQLQTLIAGTAKVLSEKELLEKLRLGRPLRIKLGLDPTSPDIHLGHTVVFEKMRQFQVLGHQIVIIIGDFTATIGDPSGRSATRPPLTRDEVLVNAKTYTDQLFKLLDRDKTEIVYNGDWFRKMTFEDVLRLNGRVTMQQMLQREDFKNRIEKGQEVRLHEIQYPIVQGWDSVEVRADVELGGTDQLFNLLVGRDLQKEEGMPQQVVMTMPLLEGLDGVKKMSKSYGNYVGVSDEPNDMFGKLMSVSDDLMVRYYQLLLGETLAADIHPMDAKKSLAEKITTRYHGVEAGSAARADWDTRFSKKDLASAELPELAIAELPADLNVLSLTAHGFKAAFGLEKSNGELRKQFITTGSVQLNGEKLTDPNAAISVKEGDVLKLSKKHAVRFA</sequence>
<dbReference type="PROSITE" id="PS00178">
    <property type="entry name" value="AA_TRNA_LIGASE_I"/>
    <property type="match status" value="1"/>
</dbReference>
<dbReference type="InterPro" id="IPR014729">
    <property type="entry name" value="Rossmann-like_a/b/a_fold"/>
</dbReference>
<dbReference type="RefSeq" id="WP_169456126.1">
    <property type="nucleotide sequence ID" value="NZ_CP051774.1"/>
</dbReference>
<proteinExistence type="inferred from homology"/>
<gene>
    <name evidence="14" type="ORF">HHL09_18570</name>
</gene>
<dbReference type="Proteomes" id="UP000501812">
    <property type="component" value="Chromosome"/>
</dbReference>
<evidence type="ECO:0000256" key="12">
    <source>
        <dbReference type="PROSITE-ProRule" id="PRU00182"/>
    </source>
</evidence>
<accession>A0A858RNH1</accession>
<evidence type="ECO:0000256" key="10">
    <source>
        <dbReference type="ARBA" id="ARBA00048248"/>
    </source>
</evidence>
<dbReference type="FunFam" id="3.40.50.620:FF:000061">
    <property type="entry name" value="Tyrosine--tRNA ligase"/>
    <property type="match status" value="1"/>
</dbReference>
<evidence type="ECO:0000256" key="5">
    <source>
        <dbReference type="ARBA" id="ARBA00022741"/>
    </source>
</evidence>
<dbReference type="InterPro" id="IPR002307">
    <property type="entry name" value="Tyr-tRNA-ligase"/>
</dbReference>
<evidence type="ECO:0000313" key="14">
    <source>
        <dbReference type="EMBL" id="QJE97700.1"/>
    </source>
</evidence>
<dbReference type="GO" id="GO:0003723">
    <property type="term" value="F:RNA binding"/>
    <property type="evidence" value="ECO:0007669"/>
    <property type="project" value="UniProtKB-KW"/>
</dbReference>
<evidence type="ECO:0000256" key="2">
    <source>
        <dbReference type="ARBA" id="ARBA00013160"/>
    </source>
</evidence>
<name>A0A858RNH1_9BACT</name>
<comment type="catalytic activity">
    <reaction evidence="10">
        <text>tRNA(Tyr) + L-tyrosine + ATP = L-tyrosyl-tRNA(Tyr) + AMP + diphosphate + H(+)</text>
        <dbReference type="Rhea" id="RHEA:10220"/>
        <dbReference type="Rhea" id="RHEA-COMP:9706"/>
        <dbReference type="Rhea" id="RHEA-COMP:9707"/>
        <dbReference type="ChEBI" id="CHEBI:15378"/>
        <dbReference type="ChEBI" id="CHEBI:30616"/>
        <dbReference type="ChEBI" id="CHEBI:33019"/>
        <dbReference type="ChEBI" id="CHEBI:58315"/>
        <dbReference type="ChEBI" id="CHEBI:78442"/>
        <dbReference type="ChEBI" id="CHEBI:78536"/>
        <dbReference type="ChEBI" id="CHEBI:456215"/>
        <dbReference type="EC" id="6.1.1.1"/>
    </reaction>
</comment>
<keyword evidence="7 12" id="KW-0694">RNA-binding</keyword>
<evidence type="ECO:0000256" key="13">
    <source>
        <dbReference type="RuleBase" id="RU363036"/>
    </source>
</evidence>
<dbReference type="InterPro" id="IPR024088">
    <property type="entry name" value="Tyr-tRNA-ligase_bac-type"/>
</dbReference>
<evidence type="ECO:0000256" key="9">
    <source>
        <dbReference type="ARBA" id="ARBA00023146"/>
    </source>
</evidence>
<keyword evidence="8 13" id="KW-0648">Protein biosynthesis</keyword>
<protein>
    <recommendedName>
        <fullName evidence="2 11">Tyrosine--tRNA ligase</fullName>
        <ecNumber evidence="2 11">6.1.1.1</ecNumber>
    </recommendedName>
</protein>
<dbReference type="GO" id="GO:0005829">
    <property type="term" value="C:cytosol"/>
    <property type="evidence" value="ECO:0007669"/>
    <property type="project" value="TreeGrafter"/>
</dbReference>
<dbReference type="Gene3D" id="3.10.290.10">
    <property type="entry name" value="RNA-binding S4 domain"/>
    <property type="match status" value="1"/>
</dbReference>
<dbReference type="EMBL" id="CP051774">
    <property type="protein sequence ID" value="QJE97700.1"/>
    <property type="molecule type" value="Genomic_DNA"/>
</dbReference>
<dbReference type="GO" id="GO:0005524">
    <property type="term" value="F:ATP binding"/>
    <property type="evidence" value="ECO:0007669"/>
    <property type="project" value="UniProtKB-KW"/>
</dbReference>
<dbReference type="PANTHER" id="PTHR11766:SF1">
    <property type="entry name" value="TYROSINE--TRNA LIGASE"/>
    <property type="match status" value="1"/>
</dbReference>
<dbReference type="CDD" id="cd00805">
    <property type="entry name" value="TyrRS_core"/>
    <property type="match status" value="1"/>
</dbReference>
<dbReference type="AlphaFoldDB" id="A0A858RNH1"/>
<dbReference type="Gene3D" id="3.40.50.620">
    <property type="entry name" value="HUPs"/>
    <property type="match status" value="1"/>
</dbReference>
<dbReference type="PRINTS" id="PR01040">
    <property type="entry name" value="TRNASYNTHTYR"/>
</dbReference>
<comment type="similarity">
    <text evidence="13">Belongs to the class-I aminoacyl-tRNA synthetase family.</text>
</comment>
<dbReference type="Pfam" id="PF00579">
    <property type="entry name" value="tRNA-synt_1b"/>
    <property type="match status" value="1"/>
</dbReference>
<keyword evidence="6 13" id="KW-0067">ATP-binding</keyword>
<evidence type="ECO:0000256" key="7">
    <source>
        <dbReference type="ARBA" id="ARBA00022884"/>
    </source>
</evidence>